<organism evidence="3 4">
    <name type="scientific">Latimeria chalumnae</name>
    <name type="common">Coelacanth</name>
    <dbReference type="NCBI Taxonomy" id="7897"/>
    <lineage>
        <taxon>Eukaryota</taxon>
        <taxon>Metazoa</taxon>
        <taxon>Chordata</taxon>
        <taxon>Craniata</taxon>
        <taxon>Vertebrata</taxon>
        <taxon>Euteleostomi</taxon>
        <taxon>Coelacanthiformes</taxon>
        <taxon>Coelacanthidae</taxon>
        <taxon>Latimeria</taxon>
    </lineage>
</organism>
<dbReference type="InParanoid" id="H3A3I4"/>
<keyword evidence="4" id="KW-1185">Reference proteome</keyword>
<dbReference type="GO" id="GO:0000164">
    <property type="term" value="C:protein phosphatase type 1 complex"/>
    <property type="evidence" value="ECO:0007669"/>
    <property type="project" value="TreeGrafter"/>
</dbReference>
<feature type="compositionally biased region" description="Acidic residues" evidence="1">
    <location>
        <begin position="33"/>
        <end position="45"/>
    </location>
</feature>
<dbReference type="PANTHER" id="PTHR12307">
    <property type="entry name" value="PROTEIN PHOSPHATASE 1 REGULATORY SUBUNIT"/>
    <property type="match status" value="1"/>
</dbReference>
<feature type="region of interest" description="Disordered" evidence="1">
    <location>
        <begin position="27"/>
        <end position="83"/>
    </location>
</feature>
<dbReference type="Ensembl" id="ENSLACT00000004242.1">
    <property type="protein sequence ID" value="ENSLACP00000004205.1"/>
    <property type="gene ID" value="ENSLACG00000003741.1"/>
</dbReference>
<dbReference type="GO" id="GO:0005979">
    <property type="term" value="P:regulation of glycogen biosynthetic process"/>
    <property type="evidence" value="ECO:0007669"/>
    <property type="project" value="TreeGrafter"/>
</dbReference>
<accession>H3A3I4</accession>
<dbReference type="InterPro" id="IPR050782">
    <property type="entry name" value="PP1_regulatory_subunit_3"/>
</dbReference>
<dbReference type="Proteomes" id="UP000008672">
    <property type="component" value="Unassembled WGS sequence"/>
</dbReference>
<dbReference type="AlphaFoldDB" id="H3A3I4"/>
<reference evidence="4" key="1">
    <citation type="submission" date="2011-08" db="EMBL/GenBank/DDBJ databases">
        <title>The draft genome of Latimeria chalumnae.</title>
        <authorList>
            <person name="Di Palma F."/>
            <person name="Alfoldi J."/>
            <person name="Johnson J."/>
            <person name="Berlin A."/>
            <person name="Gnerre S."/>
            <person name="Jaffe D."/>
            <person name="MacCallum I."/>
            <person name="Young S."/>
            <person name="Walker B.J."/>
            <person name="Lander E."/>
            <person name="Lindblad-Toh K."/>
        </authorList>
    </citation>
    <scope>NUCLEOTIDE SEQUENCE [LARGE SCALE GENOMIC DNA]</scope>
    <source>
        <strain evidence="4">Wild caught</strain>
    </source>
</reference>
<dbReference type="STRING" id="7897.ENSLACP00000004205"/>
<gene>
    <name evidence="3" type="primary">PPP1R3E</name>
</gene>
<sequence>PSPPPRHDIPRNLSYIAGLYERAYYRTQRPSLEEEEEDGEEEVGECEGAAECGHPGRSRGRKTKGQLGSPGARRRARSAPADQTRALAALRSYSPNTRKKVRFADSLGLELITVRHYCQSEMPRIPSHVQEGLRRDSIQHFTVDHVALKVIKKKKKRLCPITEPGFLERVRHQKICLESITLERFSIMGFLRVLNLAFEKDVCIRYSMDHWRSFSDAAAIYLPDPLDRYTDRFAFRLPLPAFLGPGNTMQFALRYRVSGIEYWDNNGGSNYALRHQTIQLSPPKEYENSWIHFI</sequence>
<reference evidence="3" key="3">
    <citation type="submission" date="2025-09" db="UniProtKB">
        <authorList>
            <consortium name="Ensembl"/>
        </authorList>
    </citation>
    <scope>IDENTIFICATION</scope>
</reference>
<evidence type="ECO:0000313" key="4">
    <source>
        <dbReference type="Proteomes" id="UP000008672"/>
    </source>
</evidence>
<evidence type="ECO:0000256" key="1">
    <source>
        <dbReference type="SAM" id="MobiDB-lite"/>
    </source>
</evidence>
<dbReference type="GO" id="GO:0008157">
    <property type="term" value="F:protein phosphatase 1 binding"/>
    <property type="evidence" value="ECO:0007669"/>
    <property type="project" value="TreeGrafter"/>
</dbReference>
<reference evidence="3" key="2">
    <citation type="submission" date="2025-08" db="UniProtKB">
        <authorList>
            <consortium name="Ensembl"/>
        </authorList>
    </citation>
    <scope>IDENTIFICATION</scope>
</reference>
<dbReference type="Pfam" id="PF03370">
    <property type="entry name" value="CBM_21"/>
    <property type="match status" value="1"/>
</dbReference>
<evidence type="ECO:0000313" key="3">
    <source>
        <dbReference type="Ensembl" id="ENSLACP00000004205.1"/>
    </source>
</evidence>
<dbReference type="PANTHER" id="PTHR12307:SF55">
    <property type="entry name" value="PROTEIN PHOSPHATASE 1 REGULATORY SUBUNIT 3E"/>
    <property type="match status" value="1"/>
</dbReference>
<dbReference type="EMBL" id="AFYH01242009">
    <property type="status" value="NOT_ANNOTATED_CDS"/>
    <property type="molecule type" value="Genomic_DNA"/>
</dbReference>
<feature type="domain" description="CBM21" evidence="2">
    <location>
        <begin position="167"/>
        <end position="274"/>
    </location>
</feature>
<dbReference type="Gene3D" id="2.60.40.2440">
    <property type="entry name" value="Carbohydrate binding type-21 domain"/>
    <property type="match status" value="1"/>
</dbReference>
<dbReference type="InterPro" id="IPR005036">
    <property type="entry name" value="CBM21_dom"/>
</dbReference>
<dbReference type="GO" id="GO:2001069">
    <property type="term" value="F:glycogen binding"/>
    <property type="evidence" value="ECO:0007669"/>
    <property type="project" value="TreeGrafter"/>
</dbReference>
<dbReference type="InterPro" id="IPR038175">
    <property type="entry name" value="CBM21_dom_sf"/>
</dbReference>
<dbReference type="GeneTree" id="ENSGT00940000161906"/>
<protein>
    <submittedName>
        <fullName evidence="3">Protein phosphatase 1 regulatory subunit 3E</fullName>
    </submittedName>
</protein>
<dbReference type="eggNOG" id="KOG3986">
    <property type="taxonomic scope" value="Eukaryota"/>
</dbReference>
<dbReference type="PROSITE" id="PS51159">
    <property type="entry name" value="CBM21"/>
    <property type="match status" value="1"/>
</dbReference>
<dbReference type="OMA" id="FWATEHE"/>
<dbReference type="HOGENOM" id="CLU_040215_0_0_1"/>
<proteinExistence type="predicted"/>
<dbReference type="FunCoup" id="H3A3I4">
    <property type="interactions" value="167"/>
</dbReference>
<evidence type="ECO:0000259" key="2">
    <source>
        <dbReference type="PROSITE" id="PS51159"/>
    </source>
</evidence>
<name>H3A3I4_LATCH</name>